<organism evidence="3 4">
    <name type="scientific">Lactobacillus hominis DSM 23910 = CRBIP 24.179</name>
    <dbReference type="NCBI Taxonomy" id="1423758"/>
    <lineage>
        <taxon>Bacteria</taxon>
        <taxon>Bacillati</taxon>
        <taxon>Bacillota</taxon>
        <taxon>Bacilli</taxon>
        <taxon>Lactobacillales</taxon>
        <taxon>Lactobacillaceae</taxon>
        <taxon>Lactobacillus</taxon>
    </lineage>
</organism>
<sequence>MKNKIFLLFLLPICLLGMSMSNASVKDPLHFYNSQTRQLVETKNSYYRKTKAKPEVILVSVKNDDQIKQLKPSSKQVIIATGHSQNDRKNVQILAGKSLQKVLSQTQVANIIRYAGKDLRSKKNATFNKGIRSVVNACTTLIDQKYNFPGDKNTLTSQQMQKINHPQSVNLVWGIVIAIIATGAFTWYEHWKIKN</sequence>
<evidence type="ECO:0000313" key="3">
    <source>
        <dbReference type="EMBL" id="CCI81320.1"/>
    </source>
</evidence>
<keyword evidence="1" id="KW-1133">Transmembrane helix</keyword>
<evidence type="ECO:0008006" key="5">
    <source>
        <dbReference type="Google" id="ProtNLM"/>
    </source>
</evidence>
<dbReference type="OrthoDB" id="2294323at2"/>
<proteinExistence type="predicted"/>
<feature type="signal peptide" evidence="2">
    <location>
        <begin position="1"/>
        <end position="23"/>
    </location>
</feature>
<dbReference type="RefSeq" id="WP_008470029.1">
    <property type="nucleotide sequence ID" value="NZ_AYZP01000003.1"/>
</dbReference>
<dbReference type="AlphaFoldDB" id="I7KGJ9"/>
<name>I7KGJ9_9LACO</name>
<keyword evidence="1" id="KW-0472">Membrane</keyword>
<keyword evidence="1" id="KW-0812">Transmembrane</keyword>
<reference evidence="3 4" key="1">
    <citation type="submission" date="2012-06" db="EMBL/GenBank/DDBJ databases">
        <title>Draft Genome Sequence of Lactobacillus hominis Strain CRBIP 24.179T, isolated from human intestine.</title>
        <authorList>
            <person name="Cousin S."/>
            <person name="Ma L."/>
            <person name="Bizet C."/>
            <person name="Loux V."/>
            <person name="Bouchier C."/>
            <person name="Clermont D."/>
            <person name="Creno S."/>
        </authorList>
    </citation>
    <scope>NUCLEOTIDE SEQUENCE [LARGE SCALE GENOMIC DNA]</scope>
    <source>
        <strain evidence="4">CRBIP 24.179T</strain>
    </source>
</reference>
<gene>
    <name evidence="3" type="ORF">BN55_07100</name>
</gene>
<feature type="chain" id="PRO_5039130867" description="TPM domain-containing protein" evidence="2">
    <location>
        <begin position="24"/>
        <end position="195"/>
    </location>
</feature>
<dbReference type="EMBL" id="CAKE01000002">
    <property type="protein sequence ID" value="CCI81320.1"/>
    <property type="molecule type" value="Genomic_DNA"/>
</dbReference>
<dbReference type="GeneID" id="82846595"/>
<accession>I7KGJ9</accession>
<feature type="transmembrane region" description="Helical" evidence="1">
    <location>
        <begin position="171"/>
        <end position="188"/>
    </location>
</feature>
<protein>
    <recommendedName>
        <fullName evidence="5">TPM domain-containing protein</fullName>
    </recommendedName>
</protein>
<keyword evidence="4" id="KW-1185">Reference proteome</keyword>
<evidence type="ECO:0000313" key="4">
    <source>
        <dbReference type="Proteomes" id="UP000009320"/>
    </source>
</evidence>
<keyword evidence="2" id="KW-0732">Signal</keyword>
<dbReference type="eggNOG" id="COG1512">
    <property type="taxonomic scope" value="Bacteria"/>
</dbReference>
<dbReference type="Proteomes" id="UP000009320">
    <property type="component" value="Unassembled WGS sequence"/>
</dbReference>
<evidence type="ECO:0000256" key="2">
    <source>
        <dbReference type="SAM" id="SignalP"/>
    </source>
</evidence>
<evidence type="ECO:0000256" key="1">
    <source>
        <dbReference type="SAM" id="Phobius"/>
    </source>
</evidence>
<comment type="caution">
    <text evidence="3">The sequence shown here is derived from an EMBL/GenBank/DDBJ whole genome shotgun (WGS) entry which is preliminary data.</text>
</comment>
<dbReference type="STRING" id="1423758.FC41_GL001249"/>